<dbReference type="GO" id="GO:0042910">
    <property type="term" value="F:xenobiotic transmembrane transporter activity"/>
    <property type="evidence" value="ECO:0007669"/>
    <property type="project" value="TreeGrafter"/>
</dbReference>
<dbReference type="PANTHER" id="PTHR32063">
    <property type="match status" value="1"/>
</dbReference>
<evidence type="ECO:0000256" key="6">
    <source>
        <dbReference type="ARBA" id="ARBA00022989"/>
    </source>
</evidence>
<proteinExistence type="predicted"/>
<dbReference type="GO" id="GO:0005886">
    <property type="term" value="C:plasma membrane"/>
    <property type="evidence" value="ECO:0007669"/>
    <property type="project" value="UniProtKB-SubCell"/>
</dbReference>
<feature type="transmembrane region" description="Helical" evidence="8">
    <location>
        <begin position="12"/>
        <end position="29"/>
    </location>
</feature>
<organism evidence="9">
    <name type="scientific">uncultured prokaryote</name>
    <dbReference type="NCBI Taxonomy" id="198431"/>
    <lineage>
        <taxon>unclassified sequences</taxon>
        <taxon>environmental samples</taxon>
    </lineage>
</organism>
<keyword evidence="2" id="KW-0813">Transport</keyword>
<dbReference type="PANTHER" id="PTHR32063:SF21">
    <property type="entry name" value="MULTIDRUG RESISTANCE PROTEIN MDTB"/>
    <property type="match status" value="1"/>
</dbReference>
<dbReference type="InterPro" id="IPR027463">
    <property type="entry name" value="AcrB_DN_DC_subdom"/>
</dbReference>
<evidence type="ECO:0000256" key="3">
    <source>
        <dbReference type="ARBA" id="ARBA00022475"/>
    </source>
</evidence>
<dbReference type="AlphaFoldDB" id="H5SEL1"/>
<dbReference type="Gene3D" id="3.30.2090.10">
    <property type="entry name" value="Multidrug efflux transporter AcrB TolC docking domain, DN and DC subdomains"/>
    <property type="match status" value="2"/>
</dbReference>
<dbReference type="Gene3D" id="3.30.70.1320">
    <property type="entry name" value="Multidrug efflux transporter AcrB pore domain like"/>
    <property type="match status" value="1"/>
</dbReference>
<dbReference type="InterPro" id="IPR001036">
    <property type="entry name" value="Acrflvin-R"/>
</dbReference>
<evidence type="ECO:0000256" key="2">
    <source>
        <dbReference type="ARBA" id="ARBA00022448"/>
    </source>
</evidence>
<dbReference type="Gene3D" id="1.20.1640.10">
    <property type="entry name" value="Multidrug efflux transporter AcrB transmembrane domain"/>
    <property type="match status" value="2"/>
</dbReference>
<accession>H5SEL1</accession>
<dbReference type="EMBL" id="AP011694">
    <property type="protein sequence ID" value="BAL54597.1"/>
    <property type="molecule type" value="Genomic_DNA"/>
</dbReference>
<dbReference type="FunFam" id="1.20.1640.10:FF:000001">
    <property type="entry name" value="Efflux pump membrane transporter"/>
    <property type="match status" value="1"/>
</dbReference>
<feature type="transmembrane region" description="Helical" evidence="8">
    <location>
        <begin position="364"/>
        <end position="388"/>
    </location>
</feature>
<name>H5SEL1_9ZZZZ</name>
<dbReference type="FunFam" id="3.30.70.1430:FF:000001">
    <property type="entry name" value="Efflux pump membrane transporter"/>
    <property type="match status" value="1"/>
</dbReference>
<evidence type="ECO:0000256" key="5">
    <source>
        <dbReference type="ARBA" id="ARBA00022692"/>
    </source>
</evidence>
<feature type="transmembrane region" description="Helical" evidence="8">
    <location>
        <begin position="990"/>
        <end position="1015"/>
    </location>
</feature>
<protein>
    <submittedName>
        <fullName evidence="9">Acriflavin resistance protein</fullName>
    </submittedName>
</protein>
<keyword evidence="5 8" id="KW-0812">Transmembrane</keyword>
<dbReference type="PRINTS" id="PR00702">
    <property type="entry name" value="ACRIFLAVINRP"/>
</dbReference>
<feature type="transmembrane region" description="Helical" evidence="8">
    <location>
        <begin position="957"/>
        <end position="978"/>
    </location>
</feature>
<feature type="transmembrane region" description="Helical" evidence="8">
    <location>
        <begin position="427"/>
        <end position="455"/>
    </location>
</feature>
<evidence type="ECO:0000256" key="4">
    <source>
        <dbReference type="ARBA" id="ARBA00022519"/>
    </source>
</evidence>
<dbReference type="Gene3D" id="3.30.70.1430">
    <property type="entry name" value="Multidrug efflux transporter AcrB pore domain"/>
    <property type="match status" value="2"/>
</dbReference>
<dbReference type="Gene3D" id="3.30.70.1440">
    <property type="entry name" value="Multidrug efflux transporter AcrB pore domain"/>
    <property type="match status" value="1"/>
</dbReference>
<feature type="transmembrane region" description="Helical" evidence="8">
    <location>
        <begin position="912"/>
        <end position="937"/>
    </location>
</feature>
<sequence length="1044" mass="114712">MNVSEVFIKRPVTTSLLMIAILVFGAISYRSLPVSELPNVDFPTILVTASLPGASPETMASAVATPLERQFSTISGLESMTSVNSLGLTQITLQFSLEKDIDAAAQDVQSMISKAAPLLPPGMPSPPTYQKVNPADQPILFYALASPTLPLYMIHEYADTMLAQRISMVNGVAQVLIYGPQKYAVRIRIDPRALFARGIGIDEVERAIRTGNVNLPTGTIYGTNRAYVIEATGQLLSAKAYEPLIVAERNGSQVRLKDIATVIDGVENDKVAAWYGTADSLQRAIVLAIQRQPGTNTVEVATAVKNLVSQLEKQLPASLSLHLLYDRSVSIRNSVDDVKFTLKLTVFLVILVIFLFLRNLSATLIPALALPFSIVGTFAVMYLCGYSLDNLSLMALTLSVGFLVDDAIVMLENIVRHMEKGQRPMDAALIGSAEIGFTILSMTISLVAVFIPFLFMGGIIGRLFREFAVTISVAILISGVVSLTLTPMLSSRFIRPAHEVKHNRLYTVSEKVFNAMISFYAKTLSWTLKYKFHVLIGTIVILILNVILFIKIPKGFIPNEDKGMIFTVTEASQDASFHQMIKYQMELASIVQKEPVVKAFMMAVGPGPGSPGQNSGRMFMVLKDRNERNITVDEFINYLRPKFSSVPGVNAFLQNPPTIRIGGQLTKSLYQFTLTGTNTDELYHFAQIMEEKMKELPMLQDVTSDLQIKSLKLNIEIDRDKAESLGVTAEQIENALWDTFGSRWISTIYAANNQYQVIIELDPEFQRDPSQLSLIYIRSSKGKLVPVNTVARISPKLGPLTVNHLGQLPSVTISFNLKPGASLGDAVSSIEKLARTILPDTITTSFQGAAQAFQASYKSLVVLLFMAVFVIYMVLGILYESFIHPITILSALPFAGVGALITLMLFNVELNIYSFVGIIMLIGLVKKNGIMMIDFALDAQRNEGKSPVDAIYQASLIRFRPIMMTTMAAILGALPIALSMGAGSEVRRPLGIAVVGGLLFSQLFTMYVTPVIYIYMDKMQSELSKLIRREKVPIVPELTKGETN</sequence>
<keyword evidence="4" id="KW-0997">Cell inner membrane</keyword>
<evidence type="ECO:0000313" key="9">
    <source>
        <dbReference type="EMBL" id="BAL54597.1"/>
    </source>
</evidence>
<feature type="transmembrane region" description="Helical" evidence="8">
    <location>
        <begin position="340"/>
        <end position="357"/>
    </location>
</feature>
<dbReference type="SUPFAM" id="SSF82714">
    <property type="entry name" value="Multidrug efflux transporter AcrB TolC docking domain, DN and DC subdomains"/>
    <property type="match status" value="2"/>
</dbReference>
<comment type="subcellular location">
    <subcellularLocation>
        <location evidence="1">Cell membrane</location>
        <topology evidence="1">Multi-pass membrane protein</topology>
    </subcellularLocation>
</comment>
<dbReference type="SUPFAM" id="SSF82866">
    <property type="entry name" value="Multidrug efflux transporter AcrB transmembrane domain"/>
    <property type="match status" value="2"/>
</dbReference>
<dbReference type="Pfam" id="PF00873">
    <property type="entry name" value="ACR_tran"/>
    <property type="match status" value="1"/>
</dbReference>
<evidence type="ECO:0000256" key="7">
    <source>
        <dbReference type="ARBA" id="ARBA00023136"/>
    </source>
</evidence>
<keyword evidence="3" id="KW-1003">Cell membrane</keyword>
<keyword evidence="6 8" id="KW-1133">Transmembrane helix</keyword>
<keyword evidence="7 8" id="KW-0472">Membrane</keyword>
<reference evidence="9" key="2">
    <citation type="journal article" date="2012" name="PLoS ONE">
        <title>A Deeply Branching Thermophilic Bacterium with an Ancient Acetyl-CoA Pathway Dominates a Subsurface Ecosystem.</title>
        <authorList>
            <person name="Takami H."/>
            <person name="Noguchi H."/>
            <person name="Takaki Y."/>
            <person name="Uchiyama I."/>
            <person name="Toyoda A."/>
            <person name="Nishi S."/>
            <person name="Chee G.-J."/>
            <person name="Arai W."/>
            <person name="Nunoura T."/>
            <person name="Itoh T."/>
            <person name="Hattori M."/>
            <person name="Takai K."/>
        </authorList>
    </citation>
    <scope>NUCLEOTIDE SEQUENCE</scope>
</reference>
<gene>
    <name evidence="9" type="ORF">HGMM_F17C12C14</name>
</gene>
<feature type="transmembrane region" description="Helical" evidence="8">
    <location>
        <begin position="467"/>
        <end position="485"/>
    </location>
</feature>
<dbReference type="SUPFAM" id="SSF82693">
    <property type="entry name" value="Multidrug efflux transporter AcrB pore domain, PN1, PN2, PC1 and PC2 subdomains"/>
    <property type="match status" value="4"/>
</dbReference>
<feature type="transmembrane region" description="Helical" evidence="8">
    <location>
        <begin position="860"/>
        <end position="879"/>
    </location>
</feature>
<reference evidence="9" key="1">
    <citation type="journal article" date="2005" name="Environ. Microbiol.">
        <title>Genetic and functional properties of uncultivated thermophilic crenarchaeotes from a subsurface gold mine as revealed by analysis of genome fragments.</title>
        <authorList>
            <person name="Nunoura T."/>
            <person name="Hirayama H."/>
            <person name="Takami H."/>
            <person name="Oida H."/>
            <person name="Nishi S."/>
            <person name="Shimamura S."/>
            <person name="Suzuki Y."/>
            <person name="Inagaki F."/>
            <person name="Takai K."/>
            <person name="Nealson K.H."/>
            <person name="Horikoshi K."/>
        </authorList>
    </citation>
    <scope>NUCLEOTIDE SEQUENCE</scope>
</reference>
<feature type="transmembrane region" description="Helical" evidence="8">
    <location>
        <begin position="532"/>
        <end position="550"/>
    </location>
</feature>
<evidence type="ECO:0000256" key="1">
    <source>
        <dbReference type="ARBA" id="ARBA00004651"/>
    </source>
</evidence>
<evidence type="ECO:0000256" key="8">
    <source>
        <dbReference type="SAM" id="Phobius"/>
    </source>
</evidence>